<evidence type="ECO:0000313" key="1">
    <source>
        <dbReference type="EMBL" id="PMR70744.1"/>
    </source>
</evidence>
<dbReference type="EMBL" id="PNRE01000025">
    <property type="protein sequence ID" value="PMR70744.1"/>
    <property type="molecule type" value="Genomic_DNA"/>
</dbReference>
<dbReference type="Proteomes" id="UP000235346">
    <property type="component" value="Unassembled WGS sequence"/>
</dbReference>
<name>A0A2N7TRC3_9GAMM</name>
<evidence type="ECO:0008006" key="3">
    <source>
        <dbReference type="Google" id="ProtNLM"/>
    </source>
</evidence>
<evidence type="ECO:0000313" key="2">
    <source>
        <dbReference type="Proteomes" id="UP000235346"/>
    </source>
</evidence>
<dbReference type="RefSeq" id="WP_102626908.1">
    <property type="nucleotide sequence ID" value="NZ_PDOH01000007.1"/>
</dbReference>
<reference evidence="1 2" key="1">
    <citation type="submission" date="2018-01" db="EMBL/GenBank/DDBJ databases">
        <title>Halomonas endophytica sp. nov., isolated from storage liquid in the stems of Populus euphratica.</title>
        <authorList>
            <person name="Chen C."/>
        </authorList>
    </citation>
    <scope>NUCLEOTIDE SEQUENCE [LARGE SCALE GENOMIC DNA]</scope>
    <source>
        <strain evidence="1 2">DSM 26881</strain>
    </source>
</reference>
<keyword evidence="2" id="KW-1185">Reference proteome</keyword>
<accession>A0A2N7TRC3</accession>
<protein>
    <recommendedName>
        <fullName evidence="3">Glycosyltransferase family 1 protein</fullName>
    </recommendedName>
</protein>
<dbReference type="Gene3D" id="3.40.50.2000">
    <property type="entry name" value="Glycogen Phosphorylase B"/>
    <property type="match status" value="1"/>
</dbReference>
<dbReference type="OrthoDB" id="7593532at2"/>
<dbReference type="AlphaFoldDB" id="A0A2N7TRC3"/>
<gene>
    <name evidence="1" type="ORF">C1H66_05575</name>
</gene>
<organism evidence="1 2">
    <name type="scientific">Halomonas heilongjiangensis</name>
    <dbReference type="NCBI Taxonomy" id="1387883"/>
    <lineage>
        <taxon>Bacteria</taxon>
        <taxon>Pseudomonadati</taxon>
        <taxon>Pseudomonadota</taxon>
        <taxon>Gammaproteobacteria</taxon>
        <taxon>Oceanospirillales</taxon>
        <taxon>Halomonadaceae</taxon>
        <taxon>Halomonas</taxon>
    </lineage>
</organism>
<proteinExistence type="predicted"/>
<sequence>MHARWVVLSDGARPTEDIYFLASAAPALQAEGACVERSVARRRRLPLWPGSARERRRLAGARVILCRALAPDWLHWLERHRTRLASVHYLIDDDLSAAASDTSLPAAYRARMARIASLQPRLLAVADEVVACSEALAGRFAGRHPQVSVLTPPLLAPLSALRHFSRAPGAESPWWVGFHGTRAHLADLRHIAPALVRLHRERRDVAFEVMLGAHAPAELGALRRCDTPAPLPWSRFRDYQRRRRLHIGLAPLLDTPFNRGKSFIKFLDIAAMGGVGIYSRRLPYTGIVEDGVNGLLADDSPEDWYRCLAWLLDHPREAARMARAAADTARWVGDVRCAVDFWRAR</sequence>
<comment type="caution">
    <text evidence="1">The sequence shown here is derived from an EMBL/GenBank/DDBJ whole genome shotgun (WGS) entry which is preliminary data.</text>
</comment>
<dbReference type="SUPFAM" id="SSF53756">
    <property type="entry name" value="UDP-Glycosyltransferase/glycogen phosphorylase"/>
    <property type="match status" value="1"/>
</dbReference>